<comment type="catalytic activity">
    <reaction evidence="1 7">
        <text>dTDP-4-dehydro-6-deoxy-alpha-D-glucose = dTDP-4-dehydro-beta-L-rhamnose</text>
        <dbReference type="Rhea" id="RHEA:16969"/>
        <dbReference type="ChEBI" id="CHEBI:57649"/>
        <dbReference type="ChEBI" id="CHEBI:62830"/>
        <dbReference type="EC" id="5.1.3.13"/>
    </reaction>
</comment>
<dbReference type="Pfam" id="PF00908">
    <property type="entry name" value="dTDP_sugar_isom"/>
    <property type="match status" value="1"/>
</dbReference>
<dbReference type="InterPro" id="IPR011051">
    <property type="entry name" value="RmlC_Cupin_sf"/>
</dbReference>
<dbReference type="GO" id="GO:0008830">
    <property type="term" value="F:dTDP-4-dehydrorhamnose 3,5-epimerase activity"/>
    <property type="evidence" value="ECO:0007669"/>
    <property type="project" value="UniProtKB-UniRule"/>
</dbReference>
<comment type="pathway">
    <text evidence="7">Carbohydrate biosynthesis; dTDP-L-rhamnose biosynthesis.</text>
</comment>
<comment type="similarity">
    <text evidence="7">Belongs to the dTDP-4-dehydrorhamnose 3,5-epimerase family.</text>
</comment>
<dbReference type="NCBIfam" id="TIGR01221">
    <property type="entry name" value="rmlC"/>
    <property type="match status" value="1"/>
</dbReference>
<feature type="site" description="Participates in a stacking interaction with the thymidine ring of dTDP-4-oxo-6-deoxyglucose" evidence="6">
    <location>
        <position position="137"/>
    </location>
</feature>
<sequence length="182" mass="20467">MNVTPTHIPDVIVFEPKIFGDARGFFFESFNQKAFEEAVGRKYDFVQDNHSKSSKGVLRGLHYQIQQAQGKLVRVVAGEVFDVAVDIRKSSPTFGQWVGQHLSAENKKQMWVPPGFAHGFLVLSETAEFLYKTTDFYAPAHERCLSWNDPVVGIEWPDIGTPPLLSSKDQQGLGLHQTELFA</sequence>
<proteinExistence type="inferred from homology"/>
<evidence type="ECO:0000313" key="9">
    <source>
        <dbReference type="Proteomes" id="UP000002440"/>
    </source>
</evidence>
<evidence type="ECO:0000256" key="6">
    <source>
        <dbReference type="PIRSR" id="PIRSR600888-3"/>
    </source>
</evidence>
<evidence type="ECO:0000256" key="7">
    <source>
        <dbReference type="RuleBase" id="RU364069"/>
    </source>
</evidence>
<dbReference type="HOGENOM" id="CLU_090940_1_1_4"/>
<dbReference type="GO" id="GO:0019305">
    <property type="term" value="P:dTDP-rhamnose biosynthetic process"/>
    <property type="evidence" value="ECO:0007669"/>
    <property type="project" value="UniProtKB-UniRule"/>
</dbReference>
<dbReference type="InterPro" id="IPR000888">
    <property type="entry name" value="RmlC-like"/>
</dbReference>
<dbReference type="KEGG" id="mfa:Mfla_2010"/>
<dbReference type="OrthoDB" id="9800680at2"/>
<dbReference type="CDD" id="cd00438">
    <property type="entry name" value="cupin_RmlC"/>
    <property type="match status" value="1"/>
</dbReference>
<comment type="subunit">
    <text evidence="7">Homodimer.</text>
</comment>
<dbReference type="Gene3D" id="2.60.120.10">
    <property type="entry name" value="Jelly Rolls"/>
    <property type="match status" value="1"/>
</dbReference>
<keyword evidence="7 8" id="KW-0413">Isomerase</keyword>
<evidence type="ECO:0000313" key="8">
    <source>
        <dbReference type="EMBL" id="ABE50277.1"/>
    </source>
</evidence>
<organism evidence="8 9">
    <name type="scientific">Methylobacillus flagellatus (strain ATCC 51484 / DSM 6875 / VKM B-1610 / KT)</name>
    <dbReference type="NCBI Taxonomy" id="265072"/>
    <lineage>
        <taxon>Bacteria</taxon>
        <taxon>Pseudomonadati</taxon>
        <taxon>Pseudomonadota</taxon>
        <taxon>Betaproteobacteria</taxon>
        <taxon>Nitrosomonadales</taxon>
        <taxon>Methylophilaceae</taxon>
        <taxon>Methylobacillus</taxon>
    </lineage>
</organism>
<dbReference type="EC" id="5.1.3.13" evidence="3 7"/>
<dbReference type="GO" id="GO:0005829">
    <property type="term" value="C:cytosol"/>
    <property type="evidence" value="ECO:0007669"/>
    <property type="project" value="TreeGrafter"/>
</dbReference>
<dbReference type="AlphaFoldDB" id="Q1GZR0"/>
<evidence type="ECO:0000256" key="4">
    <source>
        <dbReference type="ARBA" id="ARBA00019595"/>
    </source>
</evidence>
<evidence type="ECO:0000256" key="5">
    <source>
        <dbReference type="PIRSR" id="PIRSR600888-1"/>
    </source>
</evidence>
<reference evidence="8 9" key="1">
    <citation type="submission" date="2006-03" db="EMBL/GenBank/DDBJ databases">
        <title>Complete sequence of Methylobacillus flagellatus KT.</title>
        <authorList>
            <consortium name="US DOE Joint Genome Institute"/>
            <person name="Copeland A."/>
            <person name="Lucas S."/>
            <person name="Lapidus A."/>
            <person name="Barry K."/>
            <person name="Detter J.C."/>
            <person name="Glavina del Rio T."/>
            <person name="Hammon N."/>
            <person name="Israni S."/>
            <person name="Dalin E."/>
            <person name="Tice H."/>
            <person name="Pitluck S."/>
            <person name="Brettin T."/>
            <person name="Bruce D."/>
            <person name="Han C."/>
            <person name="Tapia R."/>
            <person name="Saunders E."/>
            <person name="Gilna P."/>
            <person name="Schmutz J."/>
            <person name="Larimer F."/>
            <person name="Land M."/>
            <person name="Kyrpides N."/>
            <person name="Anderson I."/>
            <person name="Richardson P."/>
        </authorList>
    </citation>
    <scope>NUCLEOTIDE SEQUENCE [LARGE SCALE GENOMIC DNA]</scope>
    <source>
        <strain evidence="9">KT / ATCC 51484 / DSM 6875</strain>
    </source>
</reference>
<dbReference type="UniPathway" id="UPA00124"/>
<feature type="active site" description="Proton donor" evidence="5">
    <location>
        <position position="131"/>
    </location>
</feature>
<accession>Q1GZR0</accession>
<protein>
    <recommendedName>
        <fullName evidence="4 7">dTDP-4-dehydrorhamnose 3,5-epimerase</fullName>
        <ecNumber evidence="3 7">5.1.3.13</ecNumber>
    </recommendedName>
    <alternativeName>
        <fullName evidence="7">Thymidine diphospho-4-keto-rhamnose 3,5-epimerase</fullName>
    </alternativeName>
</protein>
<name>Q1GZR0_METFK</name>
<gene>
    <name evidence="8" type="ordered locus">Mfla_2010</name>
</gene>
<dbReference type="STRING" id="265072.Mfla_2010"/>
<dbReference type="InterPro" id="IPR014710">
    <property type="entry name" value="RmlC-like_jellyroll"/>
</dbReference>
<evidence type="ECO:0000256" key="3">
    <source>
        <dbReference type="ARBA" id="ARBA00012098"/>
    </source>
</evidence>
<comment type="function">
    <text evidence="2 7">Catalyzes the epimerization of the C3' and C5'positions of dTDP-6-deoxy-D-xylo-4-hexulose, forming dTDP-6-deoxy-L-lyxo-4-hexulose.</text>
</comment>
<dbReference type="PANTHER" id="PTHR21047:SF2">
    <property type="entry name" value="THYMIDINE DIPHOSPHO-4-KETO-RHAMNOSE 3,5-EPIMERASE"/>
    <property type="match status" value="1"/>
</dbReference>
<dbReference type="PANTHER" id="PTHR21047">
    <property type="entry name" value="DTDP-6-DEOXY-D-GLUCOSE-3,5 EPIMERASE"/>
    <property type="match status" value="1"/>
</dbReference>
<evidence type="ECO:0000256" key="1">
    <source>
        <dbReference type="ARBA" id="ARBA00001298"/>
    </source>
</evidence>
<dbReference type="Proteomes" id="UP000002440">
    <property type="component" value="Chromosome"/>
</dbReference>
<feature type="active site" description="Proton acceptor" evidence="5">
    <location>
        <position position="62"/>
    </location>
</feature>
<dbReference type="eggNOG" id="COG1898">
    <property type="taxonomic scope" value="Bacteria"/>
</dbReference>
<dbReference type="GO" id="GO:0000271">
    <property type="term" value="P:polysaccharide biosynthetic process"/>
    <property type="evidence" value="ECO:0007669"/>
    <property type="project" value="TreeGrafter"/>
</dbReference>
<keyword evidence="9" id="KW-1185">Reference proteome</keyword>
<evidence type="ECO:0000256" key="2">
    <source>
        <dbReference type="ARBA" id="ARBA00001997"/>
    </source>
</evidence>
<dbReference type="SUPFAM" id="SSF51182">
    <property type="entry name" value="RmlC-like cupins"/>
    <property type="match status" value="1"/>
</dbReference>
<dbReference type="RefSeq" id="WP_011480231.1">
    <property type="nucleotide sequence ID" value="NC_007947.1"/>
</dbReference>
<dbReference type="EMBL" id="CP000284">
    <property type="protein sequence ID" value="ABE50277.1"/>
    <property type="molecule type" value="Genomic_DNA"/>
</dbReference>